<dbReference type="GO" id="GO:0046872">
    <property type="term" value="F:metal ion binding"/>
    <property type="evidence" value="ECO:0007669"/>
    <property type="project" value="InterPro"/>
</dbReference>
<dbReference type="SUPFAM" id="SSF55008">
    <property type="entry name" value="HMA, heavy metal-associated domain"/>
    <property type="match status" value="1"/>
</dbReference>
<proteinExistence type="predicted"/>
<dbReference type="InterPro" id="IPR036163">
    <property type="entry name" value="HMA_dom_sf"/>
</dbReference>
<dbReference type="RefSeq" id="WP_006568586.1">
    <property type="nucleotide sequence ID" value="NZ_BAABRZ010000004.1"/>
</dbReference>
<sequence>MKVLKSEEMLCDHCVDRIKIGLMDAGIEAEVELSDKSIILPEDDDTLIEKAKEVLGDLGYFAQEM</sequence>
<name>A0A6N2W1X2_9FIRM</name>
<reference evidence="1" key="1">
    <citation type="submission" date="2019-11" db="EMBL/GenBank/DDBJ databases">
        <authorList>
            <person name="Feng L."/>
        </authorList>
    </citation>
    <scope>NUCLEOTIDE SEQUENCE</scope>
    <source>
        <strain evidence="1">AcaccaeLFYP115</strain>
    </source>
</reference>
<dbReference type="GeneID" id="69470184"/>
<organism evidence="1">
    <name type="scientific">Anaerostipes caccae</name>
    <dbReference type="NCBI Taxonomy" id="105841"/>
    <lineage>
        <taxon>Bacteria</taxon>
        <taxon>Bacillati</taxon>
        <taxon>Bacillota</taxon>
        <taxon>Clostridia</taxon>
        <taxon>Lachnospirales</taxon>
        <taxon>Lachnospiraceae</taxon>
        <taxon>Anaerostipes</taxon>
    </lineage>
</organism>
<dbReference type="AlphaFoldDB" id="A0A6N2W1X2"/>
<accession>A0A6N2W1X2</accession>
<evidence type="ECO:0000313" key="1">
    <source>
        <dbReference type="EMBL" id="VYT35983.1"/>
    </source>
</evidence>
<dbReference type="Gene3D" id="3.30.70.100">
    <property type="match status" value="1"/>
</dbReference>
<gene>
    <name evidence="1" type="ORF">ACLFYP115_02972</name>
</gene>
<dbReference type="EMBL" id="CACRSQ010000007">
    <property type="protein sequence ID" value="VYT35983.1"/>
    <property type="molecule type" value="Genomic_DNA"/>
</dbReference>
<protein>
    <submittedName>
        <fullName evidence="1">Uncharacterized protein</fullName>
    </submittedName>
</protein>